<name>A0ABU1F873_9RHOB</name>
<keyword evidence="2" id="KW-1185">Reference proteome</keyword>
<evidence type="ECO:0000313" key="2">
    <source>
        <dbReference type="Proteomes" id="UP001247754"/>
    </source>
</evidence>
<protein>
    <submittedName>
        <fullName evidence="1">Uncharacterized protein</fullName>
    </submittedName>
</protein>
<accession>A0ABU1F873</accession>
<proteinExistence type="predicted"/>
<dbReference type="Proteomes" id="UP001247754">
    <property type="component" value="Unassembled WGS sequence"/>
</dbReference>
<reference evidence="1 2" key="1">
    <citation type="submission" date="2023-09" db="EMBL/GenBank/DDBJ databases">
        <title>Xinfangfangia sedmenti sp. nov., isolated the sedment.</title>
        <authorList>
            <person name="Xu L."/>
        </authorList>
    </citation>
    <scope>NUCLEOTIDE SEQUENCE [LARGE SCALE GENOMIC DNA]</scope>
    <source>
        <strain evidence="1 2">LG-4</strain>
    </source>
</reference>
<dbReference type="RefSeq" id="WP_310457308.1">
    <property type="nucleotide sequence ID" value="NZ_JAVKPH010000010.1"/>
</dbReference>
<sequence length="65" mass="7686">MRTHHPAERTAEPDNIRTRRYAQIERMQGEDGSHPAARLTIQRSRDARSGRRMQEFLRIARGRET</sequence>
<organism evidence="1 2">
    <name type="scientific">Ruixingdingia sedimenti</name>
    <dbReference type="NCBI Taxonomy" id="3073604"/>
    <lineage>
        <taxon>Bacteria</taxon>
        <taxon>Pseudomonadati</taxon>
        <taxon>Pseudomonadota</taxon>
        <taxon>Alphaproteobacteria</taxon>
        <taxon>Rhodobacterales</taxon>
        <taxon>Paracoccaceae</taxon>
        <taxon>Ruixingdingia</taxon>
    </lineage>
</organism>
<gene>
    <name evidence="1" type="ORF">RGD00_10670</name>
</gene>
<evidence type="ECO:0000313" key="1">
    <source>
        <dbReference type="EMBL" id="MDR5653071.1"/>
    </source>
</evidence>
<comment type="caution">
    <text evidence="1">The sequence shown here is derived from an EMBL/GenBank/DDBJ whole genome shotgun (WGS) entry which is preliminary data.</text>
</comment>
<dbReference type="EMBL" id="JAVKPH010000010">
    <property type="protein sequence ID" value="MDR5653071.1"/>
    <property type="molecule type" value="Genomic_DNA"/>
</dbReference>